<gene>
    <name evidence="14" type="ORF">A4H97_24525</name>
</gene>
<dbReference type="InterPro" id="IPR023997">
    <property type="entry name" value="TonB-dep_OMP_SusC/RagA_CS"/>
</dbReference>
<dbReference type="Gene3D" id="2.170.130.10">
    <property type="entry name" value="TonB-dependent receptor, plug domain"/>
    <property type="match status" value="1"/>
</dbReference>
<keyword evidence="11" id="KW-0732">Signal</keyword>
<feature type="region of interest" description="Disordered" evidence="10">
    <location>
        <begin position="585"/>
        <end position="615"/>
    </location>
</feature>
<feature type="domain" description="TonB-dependent receptor plug" evidence="13">
    <location>
        <begin position="134"/>
        <end position="257"/>
    </location>
</feature>
<feature type="domain" description="TonB-dependent receptor-like beta-barrel" evidence="12">
    <location>
        <begin position="520"/>
        <end position="821"/>
    </location>
</feature>
<dbReference type="InterPro" id="IPR008969">
    <property type="entry name" value="CarboxyPept-like_regulatory"/>
</dbReference>
<dbReference type="SUPFAM" id="SSF56935">
    <property type="entry name" value="Porins"/>
    <property type="match status" value="1"/>
</dbReference>
<dbReference type="RefSeq" id="WP_081197962.1">
    <property type="nucleotide sequence ID" value="NZ_FOCZ01000009.1"/>
</dbReference>
<dbReference type="Pfam" id="PF13715">
    <property type="entry name" value="CarbopepD_reg_2"/>
    <property type="match status" value="1"/>
</dbReference>
<dbReference type="PROSITE" id="PS52016">
    <property type="entry name" value="TONB_DEPENDENT_REC_3"/>
    <property type="match status" value="1"/>
</dbReference>
<dbReference type="InterPro" id="IPR039426">
    <property type="entry name" value="TonB-dep_rcpt-like"/>
</dbReference>
<dbReference type="NCBIfam" id="TIGR04056">
    <property type="entry name" value="OMP_RagA_SusC"/>
    <property type="match status" value="1"/>
</dbReference>
<evidence type="ECO:0000256" key="7">
    <source>
        <dbReference type="ARBA" id="ARBA00023237"/>
    </source>
</evidence>
<evidence type="ECO:0000259" key="13">
    <source>
        <dbReference type="Pfam" id="PF07715"/>
    </source>
</evidence>
<evidence type="ECO:0000256" key="5">
    <source>
        <dbReference type="ARBA" id="ARBA00023077"/>
    </source>
</evidence>
<evidence type="ECO:0000256" key="1">
    <source>
        <dbReference type="ARBA" id="ARBA00004571"/>
    </source>
</evidence>
<evidence type="ECO:0000256" key="11">
    <source>
        <dbReference type="SAM" id="SignalP"/>
    </source>
</evidence>
<dbReference type="Proteomes" id="UP000192610">
    <property type="component" value="Unassembled WGS sequence"/>
</dbReference>
<evidence type="ECO:0000256" key="4">
    <source>
        <dbReference type="ARBA" id="ARBA00022692"/>
    </source>
</evidence>
<proteinExistence type="inferred from homology"/>
<feature type="signal peptide" evidence="11">
    <location>
        <begin position="1"/>
        <end position="26"/>
    </location>
</feature>
<evidence type="ECO:0000256" key="3">
    <source>
        <dbReference type="ARBA" id="ARBA00022452"/>
    </source>
</evidence>
<dbReference type="SUPFAM" id="SSF49464">
    <property type="entry name" value="Carboxypeptidase regulatory domain-like"/>
    <property type="match status" value="1"/>
</dbReference>
<name>A0A1V9F370_9BACT</name>
<dbReference type="InterPro" id="IPR037066">
    <property type="entry name" value="Plug_dom_sf"/>
</dbReference>
<dbReference type="STRING" id="354355.SAMN05660816_04793"/>
<comment type="caution">
    <text evidence="14">The sequence shown here is derived from an EMBL/GenBank/DDBJ whole genome shotgun (WGS) entry which is preliminary data.</text>
</comment>
<dbReference type="InterPro" id="IPR018247">
    <property type="entry name" value="EF_Hand_1_Ca_BS"/>
</dbReference>
<dbReference type="OrthoDB" id="1019466at2"/>
<evidence type="ECO:0000256" key="10">
    <source>
        <dbReference type="SAM" id="MobiDB-lite"/>
    </source>
</evidence>
<dbReference type="InterPro" id="IPR036942">
    <property type="entry name" value="Beta-barrel_TonB_sf"/>
</dbReference>
<evidence type="ECO:0000256" key="9">
    <source>
        <dbReference type="RuleBase" id="RU003357"/>
    </source>
</evidence>
<accession>A0A1V9F370</accession>
<keyword evidence="15" id="KW-1185">Reference proteome</keyword>
<keyword evidence="5 9" id="KW-0798">TonB box</keyword>
<dbReference type="Pfam" id="PF00593">
    <property type="entry name" value="TonB_dep_Rec_b-barrel"/>
    <property type="match status" value="1"/>
</dbReference>
<evidence type="ECO:0000256" key="8">
    <source>
        <dbReference type="PROSITE-ProRule" id="PRU01360"/>
    </source>
</evidence>
<dbReference type="InterPro" id="IPR023996">
    <property type="entry name" value="TonB-dep_OMP_SusC/RagA"/>
</dbReference>
<dbReference type="EMBL" id="LVXG01000007">
    <property type="protein sequence ID" value="OQP52863.1"/>
    <property type="molecule type" value="Genomic_DNA"/>
</dbReference>
<dbReference type="Gene3D" id="2.60.40.1120">
    <property type="entry name" value="Carboxypeptidase-like, regulatory domain"/>
    <property type="match status" value="1"/>
</dbReference>
<dbReference type="AlphaFoldDB" id="A0A1V9F370"/>
<protein>
    <submittedName>
        <fullName evidence="14">SusC/RagA family TonB-linked outer membrane protein</fullName>
    </submittedName>
</protein>
<feature type="chain" id="PRO_5010730694" evidence="11">
    <location>
        <begin position="27"/>
        <end position="1096"/>
    </location>
</feature>
<dbReference type="NCBIfam" id="TIGR04057">
    <property type="entry name" value="SusC_RagA_signa"/>
    <property type="match status" value="1"/>
</dbReference>
<evidence type="ECO:0000313" key="14">
    <source>
        <dbReference type="EMBL" id="OQP52863.1"/>
    </source>
</evidence>
<evidence type="ECO:0000313" key="15">
    <source>
        <dbReference type="Proteomes" id="UP000192610"/>
    </source>
</evidence>
<comment type="subcellular location">
    <subcellularLocation>
        <location evidence="1 8">Cell outer membrane</location>
        <topology evidence="1 8">Multi-pass membrane protein</topology>
    </subcellularLocation>
</comment>
<evidence type="ECO:0000259" key="12">
    <source>
        <dbReference type="Pfam" id="PF00593"/>
    </source>
</evidence>
<dbReference type="Pfam" id="PF07715">
    <property type="entry name" value="Plug"/>
    <property type="match status" value="1"/>
</dbReference>
<evidence type="ECO:0000256" key="6">
    <source>
        <dbReference type="ARBA" id="ARBA00023136"/>
    </source>
</evidence>
<dbReference type="InterPro" id="IPR012910">
    <property type="entry name" value="Plug_dom"/>
</dbReference>
<organism evidence="14 15">
    <name type="scientific">Niastella yeongjuensis</name>
    <dbReference type="NCBI Taxonomy" id="354355"/>
    <lineage>
        <taxon>Bacteria</taxon>
        <taxon>Pseudomonadati</taxon>
        <taxon>Bacteroidota</taxon>
        <taxon>Chitinophagia</taxon>
        <taxon>Chitinophagales</taxon>
        <taxon>Chitinophagaceae</taxon>
        <taxon>Niastella</taxon>
    </lineage>
</organism>
<keyword evidence="2 8" id="KW-0813">Transport</keyword>
<keyword evidence="6 8" id="KW-0472">Membrane</keyword>
<dbReference type="GO" id="GO:0009279">
    <property type="term" value="C:cell outer membrane"/>
    <property type="evidence" value="ECO:0007669"/>
    <property type="project" value="UniProtKB-SubCell"/>
</dbReference>
<evidence type="ECO:0000256" key="2">
    <source>
        <dbReference type="ARBA" id="ARBA00022448"/>
    </source>
</evidence>
<dbReference type="Gene3D" id="2.40.170.20">
    <property type="entry name" value="TonB-dependent receptor, beta-barrel domain"/>
    <property type="match status" value="1"/>
</dbReference>
<keyword evidence="3 8" id="KW-1134">Transmembrane beta strand</keyword>
<sequence length="1096" mass="123021">MRILTRRIIRLCHAVIFSAIVMAAQAQNPVVITGKVTDKKNHPISGVSVTETDADKRILHGVATDVNGNFSLRISDSRNRVSFSFIGYKSQEDLAVNSRKVFNITLDQAAKDFDEVIVVAQKRTDNGMLPVAERNSTLAYSKISAKEMEEMQATSIDQALQGRMAGVDIAANSGDPGAGMQIRIRGTSSINSSNDPLVVVDGMPYETQIPTDFNFGTADDQGYASLLNIAPSDIKDITILKDAAATALWGSRAANGVIVINTKRGTRGKPTLSYTFKGSVAMKTKPIPMLDGAKYSDLIPEEYMNRNGIPLSLQAINEFKYDPNNPYYYYNYSNNTDWVDAIARTGFTQDHNISMTGGGSKARYYASLGYLDQKGVTVGTDLRRISTRINLDYIVSDRISIRTDLSYSHTGNNKNYADNVRNIAYKKMPNMGIYEYDEYGNPTPNYFSPAYNVQGFFQGLKDNDIVGTVNPVAMANAARNNVITDRVIPKFNIQYILKPQVLTATVDVQFDINSLKNKSFLPQIATGLLWTDNTVNVAYDGDNDGFNVQTKTSLIYTPQLKDSRHTFQGLFNVMTYDGKSVSYQARTSNTPSSDLQDPSVPSRTNGVNSGLTASTGQTSTMSSLIDGQYGFDDRYFINASLRGDATSRLSSSQRYGLFPAISGRWRISGEKFMSKLNFSKSIDDLSVRGSYGRSGNAPKKDYMYYNRYDNLDWNYLGEAGVYSANMGLQKLKWETVIGTNLGFNLVMFRNRLNLDVEVYKNRTKDLFFYGLQIASVSGFNSVDMNVGTMDNRGWELNLNATPLKSKKWQVDFNFNIARNENIIREISEFYPVEKGNITTNGQYKTYMQVDNPFGSFYGFRYLGVYKDLDDTRARSADGKPTVRPNGEQVYMRFNYPAVDYTFQPGDAKYDDINHDGTIDYRDIVYLGNSNPMFTGGFGFNVSYNNQWRFSTFFNFRYKYDIINGTEMNTTNMYGVDNQSTAVLRRWRREGDVTDMPRALFNSGYNWLGSSRYVEDGSFLRFRTMTLRYTFSKGLVDRIKIKNLSAYVTAENLLTFTRYTGQDPEVSVRGSDPFRVATDNSMTPPVRMITLGLTASF</sequence>
<dbReference type="PROSITE" id="PS00018">
    <property type="entry name" value="EF_HAND_1"/>
    <property type="match status" value="1"/>
</dbReference>
<dbReference type="InterPro" id="IPR000531">
    <property type="entry name" value="Beta-barrel_TonB"/>
</dbReference>
<keyword evidence="4 8" id="KW-0812">Transmembrane</keyword>
<comment type="similarity">
    <text evidence="8 9">Belongs to the TonB-dependent receptor family.</text>
</comment>
<reference evidence="15" key="1">
    <citation type="submission" date="2016-04" db="EMBL/GenBank/DDBJ databases">
        <authorList>
            <person name="Chen L."/>
            <person name="Zhuang W."/>
            <person name="Wang G."/>
        </authorList>
    </citation>
    <scope>NUCLEOTIDE SEQUENCE [LARGE SCALE GENOMIC DNA]</scope>
    <source>
        <strain evidence="15">17621</strain>
    </source>
</reference>
<keyword evidence="7 8" id="KW-0998">Cell outer membrane</keyword>